<gene>
    <name evidence="2" type="ORF">M440DRAFT_1023828</name>
</gene>
<protein>
    <submittedName>
        <fullName evidence="2">Uncharacterized protein</fullName>
    </submittedName>
</protein>
<sequence length="157" mass="16872">MMVGAGEVSSRLHGGSRRTEKKEKDTLDGMRAIGTRSSPHFLHLVFIPRLRLLPCVPFCRVTAGIRILGVFLRDAAGLQCRFLHGRAGLSLAQQALQRARGSRAGPAGGRGARHRVNRDVAVPGPCSLGQGGQGKGCSLFHRHADVEMAFRIDGGLR</sequence>
<dbReference type="AlphaFoldDB" id="A0A2T4CJR7"/>
<accession>A0A2T4CJR7</accession>
<evidence type="ECO:0000256" key="1">
    <source>
        <dbReference type="SAM" id="MobiDB-lite"/>
    </source>
</evidence>
<organism evidence="2 3">
    <name type="scientific">Trichoderma longibrachiatum ATCC 18648</name>
    <dbReference type="NCBI Taxonomy" id="983965"/>
    <lineage>
        <taxon>Eukaryota</taxon>
        <taxon>Fungi</taxon>
        <taxon>Dikarya</taxon>
        <taxon>Ascomycota</taxon>
        <taxon>Pezizomycotina</taxon>
        <taxon>Sordariomycetes</taxon>
        <taxon>Hypocreomycetidae</taxon>
        <taxon>Hypocreales</taxon>
        <taxon>Hypocreaceae</taxon>
        <taxon>Trichoderma</taxon>
    </lineage>
</organism>
<evidence type="ECO:0000313" key="2">
    <source>
        <dbReference type="EMBL" id="PTB81783.1"/>
    </source>
</evidence>
<evidence type="ECO:0000313" key="3">
    <source>
        <dbReference type="Proteomes" id="UP000240760"/>
    </source>
</evidence>
<feature type="compositionally biased region" description="Basic and acidic residues" evidence="1">
    <location>
        <begin position="17"/>
        <end position="28"/>
    </location>
</feature>
<dbReference type="EMBL" id="KZ679126">
    <property type="protein sequence ID" value="PTB81783.1"/>
    <property type="molecule type" value="Genomic_DNA"/>
</dbReference>
<name>A0A2T4CJR7_TRILO</name>
<dbReference type="Proteomes" id="UP000240760">
    <property type="component" value="Unassembled WGS sequence"/>
</dbReference>
<proteinExistence type="predicted"/>
<feature type="region of interest" description="Disordered" evidence="1">
    <location>
        <begin position="1"/>
        <end position="30"/>
    </location>
</feature>
<reference evidence="2 3" key="1">
    <citation type="submission" date="2016-07" db="EMBL/GenBank/DDBJ databases">
        <title>Multiple horizontal gene transfer events from other fungi enriched the ability of initially mycotrophic Trichoderma (Ascomycota) to feed on dead plant biomass.</title>
        <authorList>
            <consortium name="DOE Joint Genome Institute"/>
            <person name="Aerts A."/>
            <person name="Atanasova L."/>
            <person name="Chenthamara K."/>
            <person name="Zhang J."/>
            <person name="Grujic M."/>
            <person name="Henrissat B."/>
            <person name="Kuo A."/>
            <person name="Salamov A."/>
            <person name="Lipzen A."/>
            <person name="Labutti K."/>
            <person name="Barry K."/>
            <person name="Miao Y."/>
            <person name="Rahimi M.J."/>
            <person name="Shen Q."/>
            <person name="Grigoriev I.V."/>
            <person name="Kubicek C.P."/>
            <person name="Druzhinina I.S."/>
        </authorList>
    </citation>
    <scope>NUCLEOTIDE SEQUENCE [LARGE SCALE GENOMIC DNA]</scope>
    <source>
        <strain evidence="2 3">ATCC 18648</strain>
    </source>
</reference>
<keyword evidence="3" id="KW-1185">Reference proteome</keyword>